<dbReference type="EMBL" id="SLUN01000015">
    <property type="protein sequence ID" value="TCL66494.1"/>
    <property type="molecule type" value="Genomic_DNA"/>
</dbReference>
<evidence type="ECO:0000313" key="3">
    <source>
        <dbReference type="EMBL" id="TCL66494.1"/>
    </source>
</evidence>
<sequence>MGLKRLAASPGPSGRPRPAIPKAPYRLAVYIIGVFIALFLGVATTVKAESALEPGPDETVSLKILTLNIHSGVNWFGQYDLESIARYIEEVQPDIVGLQEVARGWSSQSRFEDIPGDLARRLKMDFAYSASLERNNGNFGNLILSRYPIVGIFTELMPGNLERRSFGFVQIMVGGVRINFLTTHLGLSESDRQEQVTAIWNFISQVDGPLVITGDFNGSDGDVAVKAFHGSFLDVQELSGFRDRGTFRVKNGSLIPRMDFIFASPEFMVSNFWIDENYISDHLPLVAELKLTVSNQDVAGQPVMYQ</sequence>
<keyword evidence="3" id="KW-0269">Exonuclease</keyword>
<keyword evidence="1" id="KW-0812">Transmembrane</keyword>
<dbReference type="InterPro" id="IPR036691">
    <property type="entry name" value="Endo/exonu/phosph_ase_sf"/>
</dbReference>
<name>A0A4R1RK01_HYDET</name>
<dbReference type="GO" id="GO:0016020">
    <property type="term" value="C:membrane"/>
    <property type="evidence" value="ECO:0007669"/>
    <property type="project" value="GOC"/>
</dbReference>
<evidence type="ECO:0000259" key="2">
    <source>
        <dbReference type="Pfam" id="PF03372"/>
    </source>
</evidence>
<reference evidence="3 4" key="1">
    <citation type="submission" date="2019-03" db="EMBL/GenBank/DDBJ databases">
        <title>Genomic Encyclopedia of Type Strains, Phase IV (KMG-IV): sequencing the most valuable type-strain genomes for metagenomic binning, comparative biology and taxonomic classification.</title>
        <authorList>
            <person name="Goeker M."/>
        </authorList>
    </citation>
    <scope>NUCLEOTIDE SEQUENCE [LARGE SCALE GENOMIC DNA]</scope>
    <source>
        <strain evidence="3 4">LX-B</strain>
    </source>
</reference>
<keyword evidence="4" id="KW-1185">Reference proteome</keyword>
<dbReference type="GO" id="GO:0004527">
    <property type="term" value="F:exonuclease activity"/>
    <property type="evidence" value="ECO:0007669"/>
    <property type="project" value="UniProtKB-KW"/>
</dbReference>
<evidence type="ECO:0000256" key="1">
    <source>
        <dbReference type="SAM" id="Phobius"/>
    </source>
</evidence>
<dbReference type="Gene3D" id="3.60.10.10">
    <property type="entry name" value="Endonuclease/exonuclease/phosphatase"/>
    <property type="match status" value="1"/>
</dbReference>
<protein>
    <submittedName>
        <fullName evidence="3">Endonuclease/exonuclease/phosphatase family metal-dependent hydrolase</fullName>
    </submittedName>
</protein>
<dbReference type="InterPro" id="IPR005135">
    <property type="entry name" value="Endo/exonuclease/phosphatase"/>
</dbReference>
<organism evidence="3 4">
    <name type="scientific">Hydrogenispora ethanolica</name>
    <dbReference type="NCBI Taxonomy" id="1082276"/>
    <lineage>
        <taxon>Bacteria</taxon>
        <taxon>Bacillati</taxon>
        <taxon>Bacillota</taxon>
        <taxon>Hydrogenispora</taxon>
    </lineage>
</organism>
<dbReference type="InterPro" id="IPR051916">
    <property type="entry name" value="GPI-anchor_lipid_remodeler"/>
</dbReference>
<proteinExistence type="predicted"/>
<dbReference type="Pfam" id="PF03372">
    <property type="entry name" value="Exo_endo_phos"/>
    <property type="match status" value="1"/>
</dbReference>
<keyword evidence="3" id="KW-0255">Endonuclease</keyword>
<keyword evidence="1" id="KW-0472">Membrane</keyword>
<accession>A0A4R1RK01</accession>
<dbReference type="PANTHER" id="PTHR14859">
    <property type="entry name" value="CALCOFLUOR WHITE HYPERSENSITIVE PROTEIN PRECURSOR"/>
    <property type="match status" value="1"/>
</dbReference>
<dbReference type="Proteomes" id="UP000295008">
    <property type="component" value="Unassembled WGS sequence"/>
</dbReference>
<keyword evidence="3" id="KW-0378">Hydrolase</keyword>
<keyword evidence="3" id="KW-0540">Nuclease</keyword>
<dbReference type="GO" id="GO:0006506">
    <property type="term" value="P:GPI anchor biosynthetic process"/>
    <property type="evidence" value="ECO:0007669"/>
    <property type="project" value="TreeGrafter"/>
</dbReference>
<comment type="caution">
    <text evidence="3">The sequence shown here is derived from an EMBL/GenBank/DDBJ whole genome shotgun (WGS) entry which is preliminary data.</text>
</comment>
<dbReference type="GO" id="GO:0004519">
    <property type="term" value="F:endonuclease activity"/>
    <property type="evidence" value="ECO:0007669"/>
    <property type="project" value="UniProtKB-KW"/>
</dbReference>
<dbReference type="PANTHER" id="PTHR14859:SF1">
    <property type="entry name" value="PGAP2-INTERACTING PROTEIN"/>
    <property type="match status" value="1"/>
</dbReference>
<dbReference type="SUPFAM" id="SSF56219">
    <property type="entry name" value="DNase I-like"/>
    <property type="match status" value="1"/>
</dbReference>
<gene>
    <name evidence="3" type="ORF">EDC14_101537</name>
</gene>
<feature type="transmembrane region" description="Helical" evidence="1">
    <location>
        <begin position="27"/>
        <end position="46"/>
    </location>
</feature>
<dbReference type="AlphaFoldDB" id="A0A4R1RK01"/>
<evidence type="ECO:0000313" key="4">
    <source>
        <dbReference type="Proteomes" id="UP000295008"/>
    </source>
</evidence>
<keyword evidence="1" id="KW-1133">Transmembrane helix</keyword>
<feature type="domain" description="Endonuclease/exonuclease/phosphatase" evidence="2">
    <location>
        <begin position="65"/>
        <end position="282"/>
    </location>
</feature>